<evidence type="ECO:0000256" key="1">
    <source>
        <dbReference type="ARBA" id="ARBA00023242"/>
    </source>
</evidence>
<dbReference type="OrthoDB" id="2123952at2759"/>
<dbReference type="PANTHER" id="PTHR46910">
    <property type="entry name" value="TRANSCRIPTION FACTOR PDR1"/>
    <property type="match status" value="1"/>
</dbReference>
<dbReference type="GO" id="GO:0008270">
    <property type="term" value="F:zinc ion binding"/>
    <property type="evidence" value="ECO:0007669"/>
    <property type="project" value="InterPro"/>
</dbReference>
<dbReference type="InterPro" id="IPR050987">
    <property type="entry name" value="AtrR-like"/>
</dbReference>
<name>A0A8H5QKT9_9HYPO</name>
<gene>
    <name evidence="4" type="ORF">FTJAE_13308</name>
</gene>
<feature type="region of interest" description="Disordered" evidence="2">
    <location>
        <begin position="1"/>
        <end position="30"/>
    </location>
</feature>
<evidence type="ECO:0000256" key="2">
    <source>
        <dbReference type="SAM" id="MobiDB-lite"/>
    </source>
</evidence>
<dbReference type="GO" id="GO:0006351">
    <property type="term" value="P:DNA-templated transcription"/>
    <property type="evidence" value="ECO:0007669"/>
    <property type="project" value="InterPro"/>
</dbReference>
<evidence type="ECO:0000313" key="4">
    <source>
        <dbReference type="EMBL" id="KAF5615606.1"/>
    </source>
</evidence>
<evidence type="ECO:0000313" key="5">
    <source>
        <dbReference type="Proteomes" id="UP000530670"/>
    </source>
</evidence>
<dbReference type="PANTHER" id="PTHR46910:SF25">
    <property type="entry name" value="ABC-TRANSPORTER-REGULATING TRANSCRIPTION FACTOR"/>
    <property type="match status" value="1"/>
</dbReference>
<comment type="caution">
    <text evidence="4">The sequence shown here is derived from an EMBL/GenBank/DDBJ whole genome shotgun (WGS) entry which is preliminary data.</text>
</comment>
<dbReference type="EMBL" id="JAAQRI010000401">
    <property type="protein sequence ID" value="KAF5615606.1"/>
    <property type="molecule type" value="Genomic_DNA"/>
</dbReference>
<accession>A0A8H5QKT9</accession>
<dbReference type="CDD" id="cd12148">
    <property type="entry name" value="fungal_TF_MHR"/>
    <property type="match status" value="1"/>
</dbReference>
<keyword evidence="1" id="KW-0539">Nucleus</keyword>
<dbReference type="Pfam" id="PF04082">
    <property type="entry name" value="Fungal_trans"/>
    <property type="match status" value="1"/>
</dbReference>
<dbReference type="GO" id="GO:0003700">
    <property type="term" value="F:DNA-binding transcription factor activity"/>
    <property type="evidence" value="ECO:0007669"/>
    <property type="project" value="InterPro"/>
</dbReference>
<dbReference type="SMART" id="SM00906">
    <property type="entry name" value="Fungal_trans"/>
    <property type="match status" value="1"/>
</dbReference>
<dbReference type="AlphaFoldDB" id="A0A8H5QKT9"/>
<dbReference type="GO" id="GO:0003677">
    <property type="term" value="F:DNA binding"/>
    <property type="evidence" value="ECO:0007669"/>
    <property type="project" value="InterPro"/>
</dbReference>
<dbReference type="RefSeq" id="XP_037199668.1">
    <property type="nucleotide sequence ID" value="XM_037346439.1"/>
</dbReference>
<protein>
    <submittedName>
        <fullName evidence="4">Transcriptional activator Mut3p</fullName>
    </submittedName>
</protein>
<reference evidence="4 5" key="1">
    <citation type="submission" date="2020-05" db="EMBL/GenBank/DDBJ databases">
        <title>Identification and distribution of gene clusters putatively required for synthesis of sphingolipid metabolism inhibitors in phylogenetically diverse species of the filamentous fungus Fusarium.</title>
        <authorList>
            <person name="Kim H.-S."/>
            <person name="Busman M."/>
            <person name="Brown D.W."/>
            <person name="Divon H."/>
            <person name="Uhlig S."/>
            <person name="Proctor R.H."/>
        </authorList>
    </citation>
    <scope>NUCLEOTIDE SEQUENCE [LARGE SCALE GENOMIC DNA]</scope>
    <source>
        <strain evidence="4 5">NRRL 66243</strain>
    </source>
</reference>
<feature type="domain" description="Xylanolytic transcriptional activator regulatory" evidence="3">
    <location>
        <begin position="166"/>
        <end position="239"/>
    </location>
</feature>
<sequence>MSTGPPSGISLVSTTTPRKSGQHTPESWSKWTHPSVEPLFTKRFMKPLPSWTETFSLVSEFFTHEHQVFPCFNAPVFMCLLGQQYSGACTESPAWWVSLNSVLAIAQRRRAEAAQSAEAEDLAWAYASNALAGTWDVLMRSTQLSSVQALLAIAWFFIGTPNPQPSFMLVGCAVRLAHSIGIHVESQDPSVSPAEGNMRKKVFWIAICLDRELCLRTGRPPCHDLNAAYVDPPMGSLDETEIIKTVEGHELNLFKDSVADLLQKLENWRAEFAPSLTHDSATRCEHHGLMRLYFSYYNAVIVVSRAHSLTYWVSPNHPAASALPSKMRDSIENCLNASRCIIELSKLIPVTWKSFQWDIIPIPMSAVVILCIMAIRNPTNEFATNDMHSVGDVMQIFKTLDEAYGNTYLTQVQKVCQELYRKARYAVQSSNAQSVGSINVVTPALQDNQEESHQTHYTDNMFEFNLDAFEQSMPYPLPMVWDLDTSLWTSII</sequence>
<proteinExistence type="predicted"/>
<dbReference type="InterPro" id="IPR007219">
    <property type="entry name" value="XnlR_reg_dom"/>
</dbReference>
<organism evidence="4 5">
    <name type="scientific">Fusarium tjaetaba</name>
    <dbReference type="NCBI Taxonomy" id="1567544"/>
    <lineage>
        <taxon>Eukaryota</taxon>
        <taxon>Fungi</taxon>
        <taxon>Dikarya</taxon>
        <taxon>Ascomycota</taxon>
        <taxon>Pezizomycotina</taxon>
        <taxon>Sordariomycetes</taxon>
        <taxon>Hypocreomycetidae</taxon>
        <taxon>Hypocreales</taxon>
        <taxon>Nectriaceae</taxon>
        <taxon>Fusarium</taxon>
        <taxon>Fusarium fujikuroi species complex</taxon>
    </lineage>
</organism>
<evidence type="ECO:0000259" key="3">
    <source>
        <dbReference type="SMART" id="SM00906"/>
    </source>
</evidence>
<dbReference type="Proteomes" id="UP000530670">
    <property type="component" value="Unassembled WGS sequence"/>
</dbReference>
<dbReference type="GeneID" id="59298709"/>
<keyword evidence="5" id="KW-1185">Reference proteome</keyword>